<keyword evidence="8" id="KW-1185">Reference proteome</keyword>
<proteinExistence type="predicted"/>
<feature type="region of interest" description="Disordered" evidence="5">
    <location>
        <begin position="438"/>
        <end position="562"/>
    </location>
</feature>
<feature type="region of interest" description="Disordered" evidence="5">
    <location>
        <begin position="347"/>
        <end position="402"/>
    </location>
</feature>
<dbReference type="InterPro" id="IPR032768">
    <property type="entry name" value="GTSE1_N"/>
</dbReference>
<dbReference type="RefSeq" id="XP_009049581.1">
    <property type="nucleotide sequence ID" value="XM_009051333.1"/>
</dbReference>
<accession>V4AR47</accession>
<comment type="subcellular location">
    <subcellularLocation>
        <location evidence="1">Cytoplasm</location>
        <location evidence="1">Cytoskeleton</location>
    </subcellularLocation>
</comment>
<dbReference type="PANTHER" id="PTHR21584">
    <property type="entry name" value="DIFFERENTIAL DISPLAY AND ACTIVATED BY P53 DDA3 /G2 S PHASE EXPRESSED 1"/>
    <property type="match status" value="1"/>
</dbReference>
<evidence type="ECO:0000256" key="3">
    <source>
        <dbReference type="ARBA" id="ARBA00022553"/>
    </source>
</evidence>
<dbReference type="OMA" id="ITMENDS"/>
<dbReference type="Proteomes" id="UP000030746">
    <property type="component" value="Unassembled WGS sequence"/>
</dbReference>
<evidence type="ECO:0000256" key="5">
    <source>
        <dbReference type="SAM" id="MobiDB-lite"/>
    </source>
</evidence>
<dbReference type="AlphaFoldDB" id="V4AR47"/>
<dbReference type="HOGENOM" id="CLU_422302_0_0_1"/>
<keyword evidence="3" id="KW-0597">Phosphoprotein</keyword>
<keyword evidence="2" id="KW-0963">Cytoplasm</keyword>
<evidence type="ECO:0000256" key="2">
    <source>
        <dbReference type="ARBA" id="ARBA00022490"/>
    </source>
</evidence>
<gene>
    <name evidence="7" type="ORF">LOTGIDRAFT_238727</name>
</gene>
<evidence type="ECO:0000256" key="1">
    <source>
        <dbReference type="ARBA" id="ARBA00004245"/>
    </source>
</evidence>
<feature type="region of interest" description="Disordered" evidence="5">
    <location>
        <begin position="1"/>
        <end position="40"/>
    </location>
</feature>
<feature type="compositionally biased region" description="Polar residues" evidence="5">
    <location>
        <begin position="348"/>
        <end position="367"/>
    </location>
</feature>
<feature type="compositionally biased region" description="Low complexity" evidence="5">
    <location>
        <begin position="381"/>
        <end position="402"/>
    </location>
</feature>
<feature type="compositionally biased region" description="Low complexity" evidence="5">
    <location>
        <begin position="533"/>
        <end position="562"/>
    </location>
</feature>
<reference evidence="7 8" key="1">
    <citation type="journal article" date="2013" name="Nature">
        <title>Insights into bilaterian evolution from three spiralian genomes.</title>
        <authorList>
            <person name="Simakov O."/>
            <person name="Marletaz F."/>
            <person name="Cho S.J."/>
            <person name="Edsinger-Gonzales E."/>
            <person name="Havlak P."/>
            <person name="Hellsten U."/>
            <person name="Kuo D.H."/>
            <person name="Larsson T."/>
            <person name="Lv J."/>
            <person name="Arendt D."/>
            <person name="Savage R."/>
            <person name="Osoegawa K."/>
            <person name="de Jong P."/>
            <person name="Grimwood J."/>
            <person name="Chapman J.A."/>
            <person name="Shapiro H."/>
            <person name="Aerts A."/>
            <person name="Otillar R.P."/>
            <person name="Terry A.Y."/>
            <person name="Boore J.L."/>
            <person name="Grigoriev I.V."/>
            <person name="Lindberg D.R."/>
            <person name="Seaver E.C."/>
            <person name="Weisblat D.A."/>
            <person name="Putnam N.H."/>
            <person name="Rokhsar D.S."/>
        </authorList>
    </citation>
    <scope>NUCLEOTIDE SEQUENCE [LARGE SCALE GENOMIC DNA]</scope>
</reference>
<evidence type="ECO:0000313" key="7">
    <source>
        <dbReference type="EMBL" id="ESO99722.1"/>
    </source>
</evidence>
<feature type="domain" description="G2 and S phase-expressed protein 1 N-terminal" evidence="6">
    <location>
        <begin position="77"/>
        <end position="186"/>
    </location>
</feature>
<sequence>MTECPTACLLDLSEPVVEDQTSPEKDSHPSIPDDSELLFNGEEVLIPDLSDKSNSNNNNSLVPLFDPDNLPVVEDTWLDKETFDFDVVLSPSENKKPENYDEDEEIFFGPMGFTEKCVAAVVAAQTPVKPMSPLNPQQLAEMIKEAHGVACLFSNMNFKSGSSSDDGVSPQKRILNTKLFAKSPKHNRTFTRENDSENINPNPIENNHVRTGTFTKDMDVKSLKNSTKEPLKESNVNITKDVKPESKLRKISGIQKPGLKPAYSKLPKSRSASNLPKAMSSDNLLDITGESVRQRYKSGDSEASECSILSDTSEASVTKLPASRTGLNKLKAPLTTGKKLQAPMIKPSLTNLKKGTNSKLTVKNISRQKGPMKSNHTRTTSNSSLDSVSSQSSSISNSSFMSASSNIGQPIIMSRVASASKTNKGPLTKLGGLIKPALQKVTQSDTRRSLNGPMKAMAASKPSGFQNRSFQERKPKSDSAPVITPVKQDKAVKPKRLSSTMGSMGKSSSLGSTGSSGSVTESTPTSTRKRHSLLPTPSKSRPSSTSSVPPSPLSCRSSNSSINSSVTSWLGASISDTNDSPVFETDTIKKLPVKGLVRESPSVMKPRKKLVQNTPDIPVKKPYRWSPLVRKKMDPQDQALHCTKRATKN</sequence>
<dbReference type="GeneID" id="20250846"/>
<protein>
    <recommendedName>
        <fullName evidence="6">G2 and S phase-expressed protein 1 N-terminal domain-containing protein</fullName>
    </recommendedName>
</protein>
<dbReference type="EMBL" id="KB200938">
    <property type="protein sequence ID" value="ESO99722.1"/>
    <property type="molecule type" value="Genomic_DNA"/>
</dbReference>
<evidence type="ECO:0000259" key="6">
    <source>
        <dbReference type="Pfam" id="PF15259"/>
    </source>
</evidence>
<feature type="region of interest" description="Disordered" evidence="5">
    <location>
        <begin position="188"/>
        <end position="210"/>
    </location>
</feature>
<feature type="region of interest" description="Disordered" evidence="5">
    <location>
        <begin position="258"/>
        <end position="280"/>
    </location>
</feature>
<organism evidence="7 8">
    <name type="scientific">Lottia gigantea</name>
    <name type="common">Giant owl limpet</name>
    <dbReference type="NCBI Taxonomy" id="225164"/>
    <lineage>
        <taxon>Eukaryota</taxon>
        <taxon>Metazoa</taxon>
        <taxon>Spiralia</taxon>
        <taxon>Lophotrochozoa</taxon>
        <taxon>Mollusca</taxon>
        <taxon>Gastropoda</taxon>
        <taxon>Patellogastropoda</taxon>
        <taxon>Lottioidea</taxon>
        <taxon>Lottiidae</taxon>
        <taxon>Lottia</taxon>
    </lineage>
</organism>
<feature type="compositionally biased region" description="Low complexity" evidence="5">
    <location>
        <begin position="498"/>
        <end position="526"/>
    </location>
</feature>
<dbReference type="PANTHER" id="PTHR21584:SF9">
    <property type="entry name" value="G2 AND S PHASE-EXPRESSED PROTEIN 1 N-TERMINAL DOMAIN-CONTAINING PROTEIN"/>
    <property type="match status" value="1"/>
</dbReference>
<name>V4AR47_LOTGI</name>
<dbReference type="GO" id="GO:0015630">
    <property type="term" value="C:microtubule cytoskeleton"/>
    <property type="evidence" value="ECO:0007669"/>
    <property type="project" value="TreeGrafter"/>
</dbReference>
<dbReference type="GO" id="GO:0008017">
    <property type="term" value="F:microtubule binding"/>
    <property type="evidence" value="ECO:0007669"/>
    <property type="project" value="TreeGrafter"/>
</dbReference>
<evidence type="ECO:0000256" key="4">
    <source>
        <dbReference type="ARBA" id="ARBA00023212"/>
    </source>
</evidence>
<dbReference type="KEGG" id="lgi:LOTGIDRAFT_238727"/>
<feature type="region of interest" description="Disordered" evidence="5">
    <location>
        <begin position="46"/>
        <end position="65"/>
    </location>
</feature>
<dbReference type="Pfam" id="PF15259">
    <property type="entry name" value="GTSE1_N"/>
    <property type="match status" value="1"/>
</dbReference>
<feature type="compositionally biased region" description="Low complexity" evidence="5">
    <location>
        <begin position="197"/>
        <end position="206"/>
    </location>
</feature>
<keyword evidence="4" id="KW-0206">Cytoskeleton</keyword>
<evidence type="ECO:0000313" key="8">
    <source>
        <dbReference type="Proteomes" id="UP000030746"/>
    </source>
</evidence>
<dbReference type="CTD" id="20250846"/>
<dbReference type="OrthoDB" id="10072587at2759"/>
<dbReference type="InterPro" id="IPR026657">
    <property type="entry name" value="DDA3/GTSE-1"/>
</dbReference>